<dbReference type="PANTHER" id="PTHR23030:SF39">
    <property type="entry name" value="PROGRAMMED CELL DEATH 6-INTERACTING PROTEIN"/>
    <property type="match status" value="1"/>
</dbReference>
<dbReference type="Gene3D" id="1.20.120.560">
    <property type="entry name" value="alix/aip1 in complex with the ypdl late domain"/>
    <property type="match status" value="1"/>
</dbReference>
<organism evidence="5 6">
    <name type="scientific">Coniochaeta pulveracea</name>
    <dbReference type="NCBI Taxonomy" id="177199"/>
    <lineage>
        <taxon>Eukaryota</taxon>
        <taxon>Fungi</taxon>
        <taxon>Dikarya</taxon>
        <taxon>Ascomycota</taxon>
        <taxon>Pezizomycotina</taxon>
        <taxon>Sordariomycetes</taxon>
        <taxon>Sordariomycetidae</taxon>
        <taxon>Coniochaetales</taxon>
        <taxon>Coniochaetaceae</taxon>
        <taxon>Coniochaeta</taxon>
    </lineage>
</organism>
<feature type="compositionally biased region" description="Polar residues" evidence="3">
    <location>
        <begin position="776"/>
        <end position="785"/>
    </location>
</feature>
<sequence length="869" mass="97470">MSTSNILSLPFRKSTQIALSASIRQYIAAKYDQHPDMFRHDLEVIDSLRRDAINVREAHQSGIKKLQTYAGQLVWISGKFPNDIGTEFTWYPALGYNTERPHVANNLKYELLNILYNLAALYSQLAMSSNRGATEGLKTAASYFSQAAGVLHYMKTTILPDFHMDNAPEDMDEATLEALMQLCLAQSQECFWQKAVMDGYKDGSIAKLAARVSDLYSLASEAAMKSEAISSAWIHHMSAKHHHFAAAAQYRAACDCLEKRRYGEEIARLTDALNCVNEGLKETRGTYINKAVIDDLNGLKKKVEEDLKRAEKDNDVIYLNTVPPKSELKILDRANMALAKVPPQVASPYDYLGDHKELGPALFQKLVPFAVHLAVSVYEERRDRLISNSIIAPLENMTDELHRILASLNLPGSLQALEKPLGLPPTLIQHAEEIRQSDALNRLHRGFADIERLRNSDRATFEEGKALLAAEEEEDNTLRRKYGTARWTRPESRADPAPNGGAKLWNQAAEIEGYFASSTSSDAVVLDKFKAVQDLLDLLSGPDRGLLDYVPSSRRTEIPETMRPAIGKLRSAYNDVLRLESRRRKRAEALREKAKMDDIKSDILAEANRLERAYPNTAISTTHFEDFFEKRLDGTYEVDLELLRKEAAEQDRVLAEVQRANQEFEAQKRRMGDKGGKEREAALQKLDNAYYKYKEIVNNVDVGRKFYNDLGRIVGQFKDNAVAWVNERRRDARSLEDEITMPPLSQLSMNSSRQQPRPEQQYHGQQPTAGYGSPNPFYNPQSQAQPARKQPVHSPVEARIQSWADNLEPQQPKPMPLAPPVWSPTMGIKFAQPAPSSSVAGAPQTGGQQGQGHGAAPGTWDPAKGIRFG</sequence>
<comment type="caution">
    <text evidence="5">The sequence shown here is derived from an EMBL/GenBank/DDBJ whole genome shotgun (WGS) entry which is preliminary data.</text>
</comment>
<name>A0A420Y0L1_9PEZI</name>
<feature type="domain" description="BRO1" evidence="4">
    <location>
        <begin position="5"/>
        <end position="401"/>
    </location>
</feature>
<proteinExistence type="inferred from homology"/>
<dbReference type="GO" id="GO:0005768">
    <property type="term" value="C:endosome"/>
    <property type="evidence" value="ECO:0007669"/>
    <property type="project" value="TreeGrafter"/>
</dbReference>
<dbReference type="SMART" id="SM01041">
    <property type="entry name" value="BRO1"/>
    <property type="match status" value="1"/>
</dbReference>
<dbReference type="Gene3D" id="1.25.40.280">
    <property type="entry name" value="alix/aip1 like domains"/>
    <property type="match status" value="1"/>
</dbReference>
<protein>
    <submittedName>
        <fullName evidence="5">pH-response regulator protein palA/rim20</fullName>
    </submittedName>
</protein>
<dbReference type="PANTHER" id="PTHR23030">
    <property type="entry name" value="PCD6 INTERACTING PROTEIN-RELATED"/>
    <property type="match status" value="1"/>
</dbReference>
<evidence type="ECO:0000259" key="4">
    <source>
        <dbReference type="PROSITE" id="PS51180"/>
    </source>
</evidence>
<dbReference type="Pfam" id="PF13949">
    <property type="entry name" value="ALIX_LYPXL_bnd"/>
    <property type="match status" value="1"/>
</dbReference>
<evidence type="ECO:0000256" key="1">
    <source>
        <dbReference type="ARBA" id="ARBA00038154"/>
    </source>
</evidence>
<keyword evidence="6" id="KW-1185">Reference proteome</keyword>
<dbReference type="InterPro" id="IPR038499">
    <property type="entry name" value="BRO1_sf"/>
</dbReference>
<feature type="compositionally biased region" description="Polar residues" evidence="3">
    <location>
        <begin position="743"/>
        <end position="768"/>
    </location>
</feature>
<evidence type="ECO:0000256" key="3">
    <source>
        <dbReference type="SAM" id="MobiDB-lite"/>
    </source>
</evidence>
<evidence type="ECO:0000313" key="5">
    <source>
        <dbReference type="EMBL" id="RKU41474.1"/>
    </source>
</evidence>
<dbReference type="STRING" id="177199.A0A420Y0L1"/>
<reference evidence="5 6" key="1">
    <citation type="submission" date="2018-08" db="EMBL/GenBank/DDBJ databases">
        <title>Draft genome of the lignicolous fungus Coniochaeta pulveracea.</title>
        <authorList>
            <person name="Borstlap C.J."/>
            <person name="De Witt R.N."/>
            <person name="Botha A."/>
            <person name="Volschenk H."/>
        </authorList>
    </citation>
    <scope>NUCLEOTIDE SEQUENCE [LARGE SCALE GENOMIC DNA]</scope>
    <source>
        <strain evidence="5 6">CAB683</strain>
    </source>
</reference>
<keyword evidence="2" id="KW-0175">Coiled coil</keyword>
<dbReference type="EMBL" id="QVQW01000074">
    <property type="protein sequence ID" value="RKU41474.1"/>
    <property type="molecule type" value="Genomic_DNA"/>
</dbReference>
<gene>
    <name evidence="5" type="primary">RIM20</name>
    <name evidence="5" type="ORF">DL546_004097</name>
</gene>
<dbReference type="CDD" id="cd09236">
    <property type="entry name" value="V_AnPalA_UmRIM20_like"/>
    <property type="match status" value="1"/>
</dbReference>
<evidence type="ECO:0000256" key="2">
    <source>
        <dbReference type="SAM" id="Coils"/>
    </source>
</evidence>
<dbReference type="Pfam" id="PF03097">
    <property type="entry name" value="BRO1"/>
    <property type="match status" value="1"/>
</dbReference>
<dbReference type="AlphaFoldDB" id="A0A420Y0L1"/>
<dbReference type="Proteomes" id="UP000275385">
    <property type="component" value="Unassembled WGS sequence"/>
</dbReference>
<dbReference type="InterPro" id="IPR025304">
    <property type="entry name" value="ALIX_V_dom"/>
</dbReference>
<feature type="region of interest" description="Disordered" evidence="3">
    <location>
        <begin position="735"/>
        <end position="869"/>
    </location>
</feature>
<dbReference type="Gene3D" id="1.20.140.50">
    <property type="entry name" value="alix/aip1 like domains"/>
    <property type="match status" value="1"/>
</dbReference>
<dbReference type="PROSITE" id="PS51180">
    <property type="entry name" value="BRO1"/>
    <property type="match status" value="1"/>
</dbReference>
<dbReference type="OrthoDB" id="64867at2759"/>
<comment type="similarity">
    <text evidence="1">Belongs to the palA/RIM20 family.</text>
</comment>
<dbReference type="CDD" id="cd09241">
    <property type="entry name" value="BRO1_ScRim20-like"/>
    <property type="match status" value="1"/>
</dbReference>
<accession>A0A420Y0L1</accession>
<feature type="compositionally biased region" description="Pro residues" evidence="3">
    <location>
        <begin position="811"/>
        <end position="822"/>
    </location>
</feature>
<feature type="coiled-coil region" evidence="2">
    <location>
        <begin position="293"/>
        <end position="320"/>
    </location>
</feature>
<feature type="coiled-coil region" evidence="2">
    <location>
        <begin position="640"/>
        <end position="674"/>
    </location>
</feature>
<dbReference type="InterPro" id="IPR004328">
    <property type="entry name" value="BRO1_dom"/>
</dbReference>
<evidence type="ECO:0000313" key="6">
    <source>
        <dbReference type="Proteomes" id="UP000275385"/>
    </source>
</evidence>